<dbReference type="SUPFAM" id="SSF52540">
    <property type="entry name" value="P-loop containing nucleoside triphosphate hydrolases"/>
    <property type="match status" value="1"/>
</dbReference>
<name>A0A292PL42_9PEZI</name>
<organism evidence="11 12">
    <name type="scientific">Tuber aestivum</name>
    <name type="common">summer truffle</name>
    <dbReference type="NCBI Taxonomy" id="59557"/>
    <lineage>
        <taxon>Eukaryota</taxon>
        <taxon>Fungi</taxon>
        <taxon>Dikarya</taxon>
        <taxon>Ascomycota</taxon>
        <taxon>Pezizomycotina</taxon>
        <taxon>Pezizomycetes</taxon>
        <taxon>Pezizales</taxon>
        <taxon>Tuberaceae</taxon>
        <taxon>Tuber</taxon>
    </lineage>
</organism>
<protein>
    <recommendedName>
        <fullName evidence="4">Thymidylate kinase</fullName>
        <ecNumber evidence="3">2.7.4.9</ecNumber>
    </recommendedName>
</protein>
<evidence type="ECO:0000256" key="5">
    <source>
        <dbReference type="ARBA" id="ARBA00022679"/>
    </source>
</evidence>
<evidence type="ECO:0000256" key="1">
    <source>
        <dbReference type="ARBA" id="ARBA00004992"/>
    </source>
</evidence>
<dbReference type="InterPro" id="IPR018095">
    <property type="entry name" value="Thymidylate_kin_CS"/>
</dbReference>
<keyword evidence="5" id="KW-0808">Transferase</keyword>
<dbReference type="GO" id="GO:0006227">
    <property type="term" value="P:dUDP biosynthetic process"/>
    <property type="evidence" value="ECO:0007669"/>
    <property type="project" value="TreeGrafter"/>
</dbReference>
<dbReference type="GO" id="GO:0004798">
    <property type="term" value="F:dTMP kinase activity"/>
    <property type="evidence" value="ECO:0007669"/>
    <property type="project" value="UniProtKB-EC"/>
</dbReference>
<dbReference type="InterPro" id="IPR027417">
    <property type="entry name" value="P-loop_NTPase"/>
</dbReference>
<dbReference type="PROSITE" id="PS01331">
    <property type="entry name" value="THYMIDYLATE_KINASE"/>
    <property type="match status" value="1"/>
</dbReference>
<dbReference type="Pfam" id="PF02223">
    <property type="entry name" value="Thymidylate_kin"/>
    <property type="match status" value="1"/>
</dbReference>
<keyword evidence="6" id="KW-0545">Nucleotide biosynthesis</keyword>
<dbReference type="EC" id="2.7.4.9" evidence="3"/>
<dbReference type="InterPro" id="IPR039430">
    <property type="entry name" value="Thymidylate_kin-like_dom"/>
</dbReference>
<gene>
    <name evidence="11" type="ORF">GSTUAT00008066001</name>
</gene>
<evidence type="ECO:0000256" key="9">
    <source>
        <dbReference type="ARBA" id="ARBA00022840"/>
    </source>
</evidence>
<dbReference type="Proteomes" id="UP001412239">
    <property type="component" value="Unassembled WGS sequence"/>
</dbReference>
<dbReference type="NCBIfam" id="TIGR00041">
    <property type="entry name" value="DTMP_kinase"/>
    <property type="match status" value="1"/>
</dbReference>
<keyword evidence="12" id="KW-1185">Reference proteome</keyword>
<sequence length="215" mass="24045">MSSSTPKKRGALIAIEGLDRAGKSTQCQLLMDRLAEKNIPAHLQKFPDRTTPIGKMINAYLSAATGLEDHTIHLLFSANRWELSARILQLLNDGVTVVLDRYVYSGIVFSAAKGLGLDYCRAPDVGLPRADVVLFLDLDAEVARRRGGFGGERYEVEEVQRRVRGLFKKVGEREVDGRWRVVDAGRSVEEVREMVWSAVERVVEEVVGMEIGRFE</sequence>
<evidence type="ECO:0000256" key="8">
    <source>
        <dbReference type="ARBA" id="ARBA00022777"/>
    </source>
</evidence>
<proteinExistence type="inferred from homology"/>
<dbReference type="AlphaFoldDB" id="A0A292PL42"/>
<dbReference type="PANTHER" id="PTHR10344:SF1">
    <property type="entry name" value="THYMIDYLATE KINASE"/>
    <property type="match status" value="1"/>
</dbReference>
<evidence type="ECO:0000313" key="11">
    <source>
        <dbReference type="EMBL" id="CUS07844.1"/>
    </source>
</evidence>
<keyword evidence="9" id="KW-0067">ATP-binding</keyword>
<evidence type="ECO:0000313" key="12">
    <source>
        <dbReference type="Proteomes" id="UP001412239"/>
    </source>
</evidence>
<accession>A0A292PL42</accession>
<dbReference type="Gene3D" id="3.40.50.300">
    <property type="entry name" value="P-loop containing nucleotide triphosphate hydrolases"/>
    <property type="match status" value="1"/>
</dbReference>
<comment type="similarity">
    <text evidence="2">Belongs to the thymidylate kinase family.</text>
</comment>
<dbReference type="GO" id="GO:0005829">
    <property type="term" value="C:cytosol"/>
    <property type="evidence" value="ECO:0007669"/>
    <property type="project" value="TreeGrafter"/>
</dbReference>
<evidence type="ECO:0000256" key="7">
    <source>
        <dbReference type="ARBA" id="ARBA00022741"/>
    </source>
</evidence>
<dbReference type="EMBL" id="LN891172">
    <property type="protein sequence ID" value="CUS07844.1"/>
    <property type="molecule type" value="Genomic_DNA"/>
</dbReference>
<keyword evidence="7" id="KW-0547">Nucleotide-binding</keyword>
<comment type="pathway">
    <text evidence="1">Pyrimidine metabolism; dTTP biosynthesis.</text>
</comment>
<dbReference type="PANTHER" id="PTHR10344">
    <property type="entry name" value="THYMIDYLATE KINASE"/>
    <property type="match status" value="1"/>
</dbReference>
<dbReference type="GO" id="GO:0006233">
    <property type="term" value="P:dTDP biosynthetic process"/>
    <property type="evidence" value="ECO:0007669"/>
    <property type="project" value="InterPro"/>
</dbReference>
<feature type="domain" description="Thymidylate kinase-like" evidence="10">
    <location>
        <begin position="15"/>
        <end position="194"/>
    </location>
</feature>
<evidence type="ECO:0000256" key="3">
    <source>
        <dbReference type="ARBA" id="ARBA00012980"/>
    </source>
</evidence>
<evidence type="ECO:0000256" key="6">
    <source>
        <dbReference type="ARBA" id="ARBA00022727"/>
    </source>
</evidence>
<dbReference type="InterPro" id="IPR018094">
    <property type="entry name" value="Thymidylate_kinase"/>
</dbReference>
<dbReference type="GO" id="GO:0005524">
    <property type="term" value="F:ATP binding"/>
    <property type="evidence" value="ECO:0007669"/>
    <property type="project" value="UniProtKB-KW"/>
</dbReference>
<dbReference type="FunFam" id="3.40.50.300:FF:000679">
    <property type="entry name" value="Thymidylate kinase"/>
    <property type="match status" value="1"/>
</dbReference>
<dbReference type="HAMAP" id="MF_00165">
    <property type="entry name" value="Thymidylate_kinase"/>
    <property type="match status" value="1"/>
</dbReference>
<evidence type="ECO:0000256" key="4">
    <source>
        <dbReference type="ARBA" id="ARBA00017144"/>
    </source>
</evidence>
<keyword evidence="8" id="KW-0418">Kinase</keyword>
<dbReference type="GO" id="GO:0006235">
    <property type="term" value="P:dTTP biosynthetic process"/>
    <property type="evidence" value="ECO:0007669"/>
    <property type="project" value="TreeGrafter"/>
</dbReference>
<dbReference type="GO" id="GO:0004550">
    <property type="term" value="F:nucleoside diphosphate kinase activity"/>
    <property type="evidence" value="ECO:0007669"/>
    <property type="project" value="TreeGrafter"/>
</dbReference>
<dbReference type="GO" id="GO:0005634">
    <property type="term" value="C:nucleus"/>
    <property type="evidence" value="ECO:0007669"/>
    <property type="project" value="TreeGrafter"/>
</dbReference>
<reference evidence="11" key="1">
    <citation type="submission" date="2015-10" db="EMBL/GenBank/DDBJ databases">
        <authorList>
            <person name="Regsiter A."/>
            <person name="william w."/>
        </authorList>
    </citation>
    <scope>NUCLEOTIDE SEQUENCE</scope>
    <source>
        <strain evidence="11">Montdore</strain>
    </source>
</reference>
<evidence type="ECO:0000259" key="10">
    <source>
        <dbReference type="Pfam" id="PF02223"/>
    </source>
</evidence>
<dbReference type="CDD" id="cd01672">
    <property type="entry name" value="TMPK"/>
    <property type="match status" value="1"/>
</dbReference>
<evidence type="ECO:0000256" key="2">
    <source>
        <dbReference type="ARBA" id="ARBA00009776"/>
    </source>
</evidence>